<sequence>MSNKLKATARLRRLTILSDSYLSTQQSARALSEISTKNASALQSRIHLLSCGAARDNPKIHNSQVYLQSSTSIQDLYFTPDEPSPI</sequence>
<dbReference type="EMBL" id="JAWDGP010005352">
    <property type="protein sequence ID" value="KAK3757630.1"/>
    <property type="molecule type" value="Genomic_DNA"/>
</dbReference>
<reference evidence="1" key="1">
    <citation type="journal article" date="2023" name="G3 (Bethesda)">
        <title>A reference genome for the long-term kleptoplast-retaining sea slug Elysia crispata morphotype clarki.</title>
        <authorList>
            <person name="Eastman K.E."/>
            <person name="Pendleton A.L."/>
            <person name="Shaikh M.A."/>
            <person name="Suttiyut T."/>
            <person name="Ogas R."/>
            <person name="Tomko P."/>
            <person name="Gavelis G."/>
            <person name="Widhalm J.R."/>
            <person name="Wisecaver J.H."/>
        </authorList>
    </citation>
    <scope>NUCLEOTIDE SEQUENCE</scope>
    <source>
        <strain evidence="1">ECLA1</strain>
    </source>
</reference>
<dbReference type="AlphaFoldDB" id="A0AAE0YVG9"/>
<organism evidence="1 2">
    <name type="scientific">Elysia crispata</name>
    <name type="common">lettuce slug</name>
    <dbReference type="NCBI Taxonomy" id="231223"/>
    <lineage>
        <taxon>Eukaryota</taxon>
        <taxon>Metazoa</taxon>
        <taxon>Spiralia</taxon>
        <taxon>Lophotrochozoa</taxon>
        <taxon>Mollusca</taxon>
        <taxon>Gastropoda</taxon>
        <taxon>Heterobranchia</taxon>
        <taxon>Euthyneura</taxon>
        <taxon>Panpulmonata</taxon>
        <taxon>Sacoglossa</taxon>
        <taxon>Placobranchoidea</taxon>
        <taxon>Plakobranchidae</taxon>
        <taxon>Elysia</taxon>
    </lineage>
</organism>
<dbReference type="Proteomes" id="UP001283361">
    <property type="component" value="Unassembled WGS sequence"/>
</dbReference>
<protein>
    <submittedName>
        <fullName evidence="1">Uncharacterized protein</fullName>
    </submittedName>
</protein>
<accession>A0AAE0YVG9</accession>
<name>A0AAE0YVG9_9GAST</name>
<keyword evidence="2" id="KW-1185">Reference proteome</keyword>
<comment type="caution">
    <text evidence="1">The sequence shown here is derived from an EMBL/GenBank/DDBJ whole genome shotgun (WGS) entry which is preliminary data.</text>
</comment>
<evidence type="ECO:0000313" key="2">
    <source>
        <dbReference type="Proteomes" id="UP001283361"/>
    </source>
</evidence>
<evidence type="ECO:0000313" key="1">
    <source>
        <dbReference type="EMBL" id="KAK3757630.1"/>
    </source>
</evidence>
<proteinExistence type="predicted"/>
<gene>
    <name evidence="1" type="ORF">RRG08_000145</name>
</gene>